<dbReference type="GO" id="GO:0008168">
    <property type="term" value="F:methyltransferase activity"/>
    <property type="evidence" value="ECO:0007669"/>
    <property type="project" value="UniProtKB-KW"/>
</dbReference>
<evidence type="ECO:0000256" key="2">
    <source>
        <dbReference type="ARBA" id="ARBA00004496"/>
    </source>
</evidence>
<accession>A0ABS2YR78</accession>
<evidence type="ECO:0000256" key="5">
    <source>
        <dbReference type="ARBA" id="ARBA00022490"/>
    </source>
</evidence>
<proteinExistence type="predicted"/>
<evidence type="ECO:0000256" key="7">
    <source>
        <dbReference type="ARBA" id="ARBA00022679"/>
    </source>
</evidence>
<dbReference type="InterPro" id="IPR025800">
    <property type="entry name" value="CaM-Lys-N-MeTrfase"/>
</dbReference>
<dbReference type="GO" id="GO:0032259">
    <property type="term" value="P:methylation"/>
    <property type="evidence" value="ECO:0007669"/>
    <property type="project" value="UniProtKB-KW"/>
</dbReference>
<organism evidence="10 11">
    <name type="scientific">Polypterus senegalus</name>
    <name type="common">Senegal bichir</name>
    <dbReference type="NCBI Taxonomy" id="55291"/>
    <lineage>
        <taxon>Eukaryota</taxon>
        <taxon>Metazoa</taxon>
        <taxon>Chordata</taxon>
        <taxon>Craniata</taxon>
        <taxon>Vertebrata</taxon>
        <taxon>Euteleostomi</taxon>
        <taxon>Actinopterygii</taxon>
        <taxon>Polypteriformes</taxon>
        <taxon>Polypteridae</taxon>
        <taxon>Polypterus</taxon>
    </lineage>
</organism>
<dbReference type="Proteomes" id="UP001166052">
    <property type="component" value="Unassembled WGS sequence"/>
</dbReference>
<keyword evidence="11" id="KW-1185">Reference proteome</keyword>
<reference evidence="10" key="1">
    <citation type="journal article" date="2021" name="Cell">
        <title>Tracing the genetic footprints of vertebrate landing in non-teleost ray-finned fishes.</title>
        <authorList>
            <person name="Bi X."/>
            <person name="Wang K."/>
            <person name="Yang L."/>
            <person name="Pan H."/>
            <person name="Jiang H."/>
            <person name="Wei Q."/>
            <person name="Fang M."/>
            <person name="Yu H."/>
            <person name="Zhu C."/>
            <person name="Cai Y."/>
            <person name="He Y."/>
            <person name="Gan X."/>
            <person name="Zeng H."/>
            <person name="Yu D."/>
            <person name="Zhu Y."/>
            <person name="Jiang H."/>
            <person name="Qiu Q."/>
            <person name="Yang H."/>
            <person name="Zhang Y.E."/>
            <person name="Wang W."/>
            <person name="Zhu M."/>
            <person name="He S."/>
            <person name="Zhang G."/>
        </authorList>
    </citation>
    <scope>NUCLEOTIDE SEQUENCE</scope>
    <source>
        <strain evidence="10">Bchr_001</strain>
    </source>
</reference>
<feature type="non-terminal residue" evidence="10">
    <location>
        <position position="1"/>
    </location>
</feature>
<comment type="caution">
    <text evidence="10">The sequence shown here is derived from an EMBL/GenBank/DDBJ whole genome shotgun (WGS) entry which is preliminary data.</text>
</comment>
<keyword evidence="6 10" id="KW-0489">Methyltransferase</keyword>
<dbReference type="InterPro" id="IPR019410">
    <property type="entry name" value="Methyltransf_16"/>
</dbReference>
<dbReference type="Pfam" id="PF10294">
    <property type="entry name" value="Methyltransf_16"/>
    <property type="match status" value="1"/>
</dbReference>
<dbReference type="EC" id="2.1.1.60" evidence="3"/>
<evidence type="ECO:0000256" key="4">
    <source>
        <dbReference type="ARBA" id="ARBA00020594"/>
    </source>
</evidence>
<name>A0ABS2YR78_POLSE</name>
<dbReference type="PANTHER" id="PTHR13539:SF3">
    <property type="entry name" value="CALMODULIN-LYSINE N-METHYLTRANSFERASE"/>
    <property type="match status" value="1"/>
</dbReference>
<keyword evidence="9" id="KW-0539">Nucleus</keyword>
<protein>
    <recommendedName>
        <fullName evidence="4">Calmodulin-lysine N-methyltransferase</fullName>
        <ecNumber evidence="3">2.1.1.60</ecNumber>
    </recommendedName>
</protein>
<evidence type="ECO:0000256" key="1">
    <source>
        <dbReference type="ARBA" id="ARBA00004123"/>
    </source>
</evidence>
<dbReference type="Gene3D" id="3.40.50.150">
    <property type="entry name" value="Vaccinia Virus protein VP39"/>
    <property type="match status" value="1"/>
</dbReference>
<evidence type="ECO:0000256" key="3">
    <source>
        <dbReference type="ARBA" id="ARBA00011914"/>
    </source>
</evidence>
<dbReference type="SUPFAM" id="SSF53335">
    <property type="entry name" value="S-adenosyl-L-methionine-dependent methyltransferases"/>
    <property type="match status" value="1"/>
</dbReference>
<evidence type="ECO:0000313" key="10">
    <source>
        <dbReference type="EMBL" id="MBN3289261.1"/>
    </source>
</evidence>
<evidence type="ECO:0000313" key="11">
    <source>
        <dbReference type="Proteomes" id="UP001166052"/>
    </source>
</evidence>
<evidence type="ECO:0000256" key="6">
    <source>
        <dbReference type="ARBA" id="ARBA00022603"/>
    </source>
</evidence>
<gene>
    <name evidence="10" type="primary">Camkmt</name>
    <name evidence="10" type="ORF">GTO92_0005392</name>
</gene>
<comment type="subcellular location">
    <subcellularLocation>
        <location evidence="2">Cytoplasm</location>
    </subcellularLocation>
    <subcellularLocation>
        <location evidence="1">Nucleus</location>
    </subcellularLocation>
</comment>
<evidence type="ECO:0000256" key="8">
    <source>
        <dbReference type="ARBA" id="ARBA00022691"/>
    </source>
</evidence>
<sequence>MNRYALQESVPDEMKAKLPGRMRDGGVEGYAPSSKVVLRWDNEFDVSPLEGRFDLVICADCLFLDQYRASLVSAIKRLLRPNIMEVTTNSCRKLRSSVMNSVCHKRSPFELLMGMSCQSEGSNEQLSLGQVLFLIIDSSNTSLPSYALQAKTSECQDYQRDKGMAIVFAPQRGDTLNQFCRLAESAEFSISRYENYDDSIWNFHSKVSALPGPDNVGNPFLVKKGSGTF</sequence>
<dbReference type="PANTHER" id="PTHR13539">
    <property type="entry name" value="CALMODULIN-LYSINE N-METHYLTRANSFERASE"/>
    <property type="match status" value="1"/>
</dbReference>
<evidence type="ECO:0000256" key="9">
    <source>
        <dbReference type="ARBA" id="ARBA00023242"/>
    </source>
</evidence>
<dbReference type="EMBL" id="JAAWVN010001928">
    <property type="protein sequence ID" value="MBN3289261.1"/>
    <property type="molecule type" value="Genomic_DNA"/>
</dbReference>
<keyword evidence="5" id="KW-0963">Cytoplasm</keyword>
<keyword evidence="8" id="KW-0949">S-adenosyl-L-methionine</keyword>
<dbReference type="InterPro" id="IPR029063">
    <property type="entry name" value="SAM-dependent_MTases_sf"/>
</dbReference>
<feature type="non-terminal residue" evidence="10">
    <location>
        <position position="229"/>
    </location>
</feature>
<keyword evidence="7" id="KW-0808">Transferase</keyword>